<dbReference type="GO" id="GO:0005737">
    <property type="term" value="C:cytoplasm"/>
    <property type="evidence" value="ECO:0000318"/>
    <property type="project" value="GO_Central"/>
</dbReference>
<evidence type="ECO:0000256" key="7">
    <source>
        <dbReference type="SAM" id="MobiDB-lite"/>
    </source>
</evidence>
<evidence type="ECO:0000256" key="2">
    <source>
        <dbReference type="ARBA" id="ARBA00022676"/>
    </source>
</evidence>
<dbReference type="InterPro" id="IPR052056">
    <property type="entry name" value="Mono-ARTD/PARP"/>
</dbReference>
<evidence type="ECO:0000256" key="5">
    <source>
        <dbReference type="ARBA" id="ARBA00023242"/>
    </source>
</evidence>
<keyword evidence="5" id="KW-0539">Nucleus</keyword>
<evidence type="ECO:0000256" key="4">
    <source>
        <dbReference type="ARBA" id="ARBA00023027"/>
    </source>
</evidence>
<feature type="domain" description="PARP catalytic" evidence="8">
    <location>
        <begin position="768"/>
        <end position="1011"/>
    </location>
</feature>
<evidence type="ECO:0000256" key="1">
    <source>
        <dbReference type="ARBA" id="ARBA00004123"/>
    </source>
</evidence>
<dbReference type="HOGENOM" id="CLU_297768_0_0_1"/>
<keyword evidence="3 6" id="KW-0808">Transferase</keyword>
<reference evidence="12" key="1">
    <citation type="submission" date="2012-12" db="EMBL/GenBank/DDBJ databases">
        <authorList>
            <person name="Hellsten U."/>
            <person name="Grimwood J."/>
            <person name="Chapman J.A."/>
            <person name="Shapiro H."/>
            <person name="Aerts A."/>
            <person name="Otillar R.P."/>
            <person name="Terry A.Y."/>
            <person name="Boore J.L."/>
            <person name="Simakov O."/>
            <person name="Marletaz F."/>
            <person name="Cho S.-J."/>
            <person name="Edsinger-Gonzales E."/>
            <person name="Havlak P."/>
            <person name="Kuo D.-H."/>
            <person name="Larsson T."/>
            <person name="Lv J."/>
            <person name="Arendt D."/>
            <person name="Savage R."/>
            <person name="Osoegawa K."/>
            <person name="de Jong P."/>
            <person name="Lindberg D.R."/>
            <person name="Seaver E.C."/>
            <person name="Weisblat D.A."/>
            <person name="Putnam N.H."/>
            <person name="Grigoriev I.V."/>
            <person name="Rokhsar D.S."/>
        </authorList>
    </citation>
    <scope>NUCLEOTIDE SEQUENCE</scope>
</reference>
<evidence type="ECO:0000259" key="8">
    <source>
        <dbReference type="PROSITE" id="PS51059"/>
    </source>
</evidence>
<dbReference type="KEGG" id="hro:HELRODRAFT_194632"/>
<reference evidence="11" key="3">
    <citation type="submission" date="2015-06" db="UniProtKB">
        <authorList>
            <consortium name="EnsemblMetazoa"/>
        </authorList>
    </citation>
    <scope>IDENTIFICATION</scope>
</reference>
<dbReference type="GeneID" id="20213086"/>
<organism evidence="11 12">
    <name type="scientific">Helobdella robusta</name>
    <name type="common">Californian leech</name>
    <dbReference type="NCBI Taxonomy" id="6412"/>
    <lineage>
        <taxon>Eukaryota</taxon>
        <taxon>Metazoa</taxon>
        <taxon>Spiralia</taxon>
        <taxon>Lophotrochozoa</taxon>
        <taxon>Annelida</taxon>
        <taxon>Clitellata</taxon>
        <taxon>Hirudinea</taxon>
        <taxon>Rhynchobdellida</taxon>
        <taxon>Glossiphoniidae</taxon>
        <taxon>Helobdella</taxon>
    </lineage>
</organism>
<keyword evidence="2 6" id="KW-0328">Glycosyltransferase</keyword>
<dbReference type="EMBL" id="KB097744">
    <property type="protein sequence ID" value="ESN90841.1"/>
    <property type="molecule type" value="Genomic_DNA"/>
</dbReference>
<dbReference type="CTD" id="20213086"/>
<dbReference type="PANTHER" id="PTHR14453">
    <property type="entry name" value="PARP/ZINC FINGER CCCH TYPE DOMAIN CONTAINING PROTEIN"/>
    <property type="match status" value="1"/>
</dbReference>
<dbReference type="EnsemblMetazoa" id="HelroT194632">
    <property type="protein sequence ID" value="HelroP194632"/>
    <property type="gene ID" value="HelroG194632"/>
</dbReference>
<dbReference type="InterPro" id="IPR016024">
    <property type="entry name" value="ARM-type_fold"/>
</dbReference>
<dbReference type="InterPro" id="IPR043472">
    <property type="entry name" value="Macro_dom-like"/>
</dbReference>
<dbReference type="Pfam" id="PF01661">
    <property type="entry name" value="Macro"/>
    <property type="match status" value="1"/>
</dbReference>
<evidence type="ECO:0000313" key="11">
    <source>
        <dbReference type="EnsemblMetazoa" id="HelroP194632"/>
    </source>
</evidence>
<evidence type="ECO:0000313" key="10">
    <source>
        <dbReference type="EMBL" id="ESN90841.1"/>
    </source>
</evidence>
<dbReference type="OrthoDB" id="411019at2759"/>
<gene>
    <name evidence="11" type="primary">20213086</name>
    <name evidence="10" type="ORF">HELRODRAFT_194632</name>
</gene>
<dbReference type="STRING" id="6412.T1FW90"/>
<dbReference type="PROSITE" id="PS51059">
    <property type="entry name" value="PARP_CATALYTIC"/>
    <property type="match status" value="1"/>
</dbReference>
<keyword evidence="4 6" id="KW-0520">NAD</keyword>
<dbReference type="GO" id="GO:0003714">
    <property type="term" value="F:transcription corepressor activity"/>
    <property type="evidence" value="ECO:0000318"/>
    <property type="project" value="GO_Central"/>
</dbReference>
<dbReference type="SUPFAM" id="SSF52949">
    <property type="entry name" value="Macro domain-like"/>
    <property type="match status" value="1"/>
</dbReference>
<evidence type="ECO:0000259" key="9">
    <source>
        <dbReference type="PROSITE" id="PS51154"/>
    </source>
</evidence>
<dbReference type="InParanoid" id="T1FW90"/>
<keyword evidence="12" id="KW-1185">Reference proteome</keyword>
<dbReference type="SUPFAM" id="SSF56399">
    <property type="entry name" value="ADP-ribosylation"/>
    <property type="match status" value="1"/>
</dbReference>
<dbReference type="Gene3D" id="3.40.220.10">
    <property type="entry name" value="Leucine Aminopeptidase, subunit E, domain 1"/>
    <property type="match status" value="1"/>
</dbReference>
<dbReference type="InterPro" id="IPR012317">
    <property type="entry name" value="Poly(ADP-ribose)pol_cat_dom"/>
</dbReference>
<dbReference type="AlphaFoldDB" id="T1FW90"/>
<dbReference type="Proteomes" id="UP000015101">
    <property type="component" value="Unassembled WGS sequence"/>
</dbReference>
<evidence type="ECO:0000256" key="3">
    <source>
        <dbReference type="ARBA" id="ARBA00022679"/>
    </source>
</evidence>
<dbReference type="InterPro" id="IPR002589">
    <property type="entry name" value="Macro_dom"/>
</dbReference>
<name>T1FW90_HELRO</name>
<dbReference type="SUPFAM" id="SSF48371">
    <property type="entry name" value="ARM repeat"/>
    <property type="match status" value="1"/>
</dbReference>
<feature type="region of interest" description="Disordered" evidence="7">
    <location>
        <begin position="351"/>
        <end position="425"/>
    </location>
</feature>
<dbReference type="PROSITE" id="PS51154">
    <property type="entry name" value="MACRO"/>
    <property type="match status" value="1"/>
</dbReference>
<dbReference type="PANTHER" id="PTHR14453:SF67">
    <property type="entry name" value="POLY [ADP-RIBOSE] POLYMERASE"/>
    <property type="match status" value="1"/>
</dbReference>
<feature type="domain" description="Macro" evidence="9">
    <location>
        <begin position="420"/>
        <end position="605"/>
    </location>
</feature>
<reference evidence="10 12" key="2">
    <citation type="journal article" date="2013" name="Nature">
        <title>Insights into bilaterian evolution from three spiralian genomes.</title>
        <authorList>
            <person name="Simakov O."/>
            <person name="Marletaz F."/>
            <person name="Cho S.J."/>
            <person name="Edsinger-Gonzales E."/>
            <person name="Havlak P."/>
            <person name="Hellsten U."/>
            <person name="Kuo D.H."/>
            <person name="Larsson T."/>
            <person name="Lv J."/>
            <person name="Arendt D."/>
            <person name="Savage R."/>
            <person name="Osoegawa K."/>
            <person name="de Jong P."/>
            <person name="Grimwood J."/>
            <person name="Chapman J.A."/>
            <person name="Shapiro H."/>
            <person name="Aerts A."/>
            <person name="Otillar R.P."/>
            <person name="Terry A.Y."/>
            <person name="Boore J.L."/>
            <person name="Grigoriev I.V."/>
            <person name="Lindberg D.R."/>
            <person name="Seaver E.C."/>
            <person name="Weisblat D.A."/>
            <person name="Putnam N.H."/>
            <person name="Rokhsar D.S."/>
        </authorList>
    </citation>
    <scope>NUCLEOTIDE SEQUENCE</scope>
</reference>
<dbReference type="EMBL" id="AMQM01008246">
    <property type="status" value="NOT_ANNOTATED_CDS"/>
    <property type="molecule type" value="Genomic_DNA"/>
</dbReference>
<dbReference type="GO" id="GO:0010629">
    <property type="term" value="P:negative regulation of gene expression"/>
    <property type="evidence" value="ECO:0000318"/>
    <property type="project" value="GO_Central"/>
</dbReference>
<dbReference type="RefSeq" id="XP_009031047.1">
    <property type="nucleotide sequence ID" value="XM_009032799.1"/>
</dbReference>
<dbReference type="EC" id="2.4.2.-" evidence="6"/>
<evidence type="ECO:0000313" key="12">
    <source>
        <dbReference type="Proteomes" id="UP000015101"/>
    </source>
</evidence>
<feature type="compositionally biased region" description="Polar residues" evidence="7">
    <location>
        <begin position="355"/>
        <end position="365"/>
    </location>
</feature>
<protein>
    <recommendedName>
        <fullName evidence="6">Poly [ADP-ribose] polymerase</fullName>
        <shortName evidence="6">PARP</shortName>
        <ecNumber evidence="6">2.4.2.-</ecNumber>
    </recommendedName>
</protein>
<dbReference type="GO" id="GO:0003950">
    <property type="term" value="F:NAD+ poly-ADP-ribosyltransferase activity"/>
    <property type="evidence" value="ECO:0007669"/>
    <property type="project" value="UniProtKB-UniRule"/>
</dbReference>
<evidence type="ECO:0000256" key="6">
    <source>
        <dbReference type="RuleBase" id="RU362114"/>
    </source>
</evidence>
<feature type="compositionally biased region" description="Acidic residues" evidence="7">
    <location>
        <begin position="366"/>
        <end position="414"/>
    </location>
</feature>
<dbReference type="Pfam" id="PF00644">
    <property type="entry name" value="PARP"/>
    <property type="match status" value="1"/>
</dbReference>
<accession>T1FW90</accession>
<dbReference type="eggNOG" id="KOG4177">
    <property type="taxonomic scope" value="Eukaryota"/>
</dbReference>
<comment type="subcellular location">
    <subcellularLocation>
        <location evidence="1">Nucleus</location>
    </subcellularLocation>
</comment>
<sequence>MAEELGSIEVLFNEANSKLFNIILTKDKDRLARDLEICFDENKEVLFEFVSDNKYKITIHYNKSRSKYEDDDDLKTRLLNYTSTWKSCSSTPSQNKILFLKSTIGESYIRKFNSEPIIIGSDVKVRKDGGDVDCGVGVKTFACLILHEESYTLAVVHKNSYNSFKSKLNNDIHEEHVKLVDENAKKLIECEKLKSLARGFEEKVYMTVSSDEIVLVGDVSNVTNLKHKLENFFENESNSIEEIQITRGQYLLLSKDYDRILPENIELTLAEDCITLKGTKFQLQNAEKIIKENFIQKYKSHSFDVYERGLKVDSFDKDNGPAYDHIALIESRYKCAFEIAGKKVDQPDIDGFSTLFGSDQPVSSGDDNDDHKEEDDDEDDEGDEKDDDYDDAYDDDNDDDGDDDEDDEGDDDEKDVGVNIASQSSPTSFQPVIKVLNGSIVECKNSDILVNVLCEKNPVNLSNSRSGVICRSFHSALGSQLYDDLKAQGFPTEFGSEPAITDALKYKTVDCKWLYHIYMERFKGTEQYNSLKGCILKCLENAKAQNCKNIAFPTLGCGKLNYSAREVCTAFVEAAKEFKYPIEIKILTTCAKTENVFKETLTKKNALTSNSKKSHKSSKSCPRRDEMMIEFTIHTLFAEDSIKIKDIENAVRAKLKSICGCLSIEHDVFSCLGELSQFFKSKLAQLTSAADIQNGQLTIYGLSSELVKLKTEVQRLCDWESRRLNDLDNFKKTKGPKAYYLKVVKLGSIIYPSYFKCSDKADLSETKIPLNKNGRRYKAISEMVLQTWDAKLVGKGADAIGLGHKQISIKHIYLNENLNFYKHYWTAKKGHMEKFQHSDKPYPDLSVNKPKTCDFGPYLNGLLDKELNEVYLFHGTKEKSVKVILHSGIDSRFSSDKALFGSGAYFAESSTKADQYADDKKARKAAGTPMFMFLSRVLLGSAYVCTSAHNFKKPPCTHQTCSLLDNCATHPFHDSVIGTHKQPDDQLLFKEYVIYEKNNSYPEFLIEYVRE</sequence>
<proteinExistence type="predicted"/>
<dbReference type="GO" id="GO:0005634">
    <property type="term" value="C:nucleus"/>
    <property type="evidence" value="ECO:0000318"/>
    <property type="project" value="GO_Central"/>
</dbReference>
<dbReference type="Gene3D" id="3.90.228.10">
    <property type="match status" value="1"/>
</dbReference>